<evidence type="ECO:0000256" key="4">
    <source>
        <dbReference type="ARBA" id="ARBA00023180"/>
    </source>
</evidence>
<evidence type="ECO:0000256" key="3">
    <source>
        <dbReference type="ARBA" id="ARBA00023157"/>
    </source>
</evidence>
<dbReference type="InterPro" id="IPR020837">
    <property type="entry name" value="Fibrinogen_CS"/>
</dbReference>
<evidence type="ECO:0000313" key="6">
    <source>
        <dbReference type="Proteomes" id="UP000749559"/>
    </source>
</evidence>
<dbReference type="AlphaFoldDB" id="A0A8J1XUC0"/>
<reference evidence="5" key="1">
    <citation type="submission" date="2022-03" db="EMBL/GenBank/DDBJ databases">
        <authorList>
            <person name="Martin C."/>
        </authorList>
    </citation>
    <scope>NUCLEOTIDE SEQUENCE</scope>
</reference>
<dbReference type="GO" id="GO:0030674">
    <property type="term" value="F:protein-macromolecule adaptor activity"/>
    <property type="evidence" value="ECO:0007669"/>
    <property type="project" value="TreeGrafter"/>
</dbReference>
<dbReference type="InterPro" id="IPR002181">
    <property type="entry name" value="Fibrinogen_a/b/g_C_dom"/>
</dbReference>
<evidence type="ECO:0000256" key="2">
    <source>
        <dbReference type="ARBA" id="ARBA00022525"/>
    </source>
</evidence>
<dbReference type="EMBL" id="CAIIXF020000010">
    <property type="protein sequence ID" value="CAH1796214.1"/>
    <property type="molecule type" value="Genomic_DNA"/>
</dbReference>
<evidence type="ECO:0000256" key="1">
    <source>
        <dbReference type="ARBA" id="ARBA00004613"/>
    </source>
</evidence>
<keyword evidence="3" id="KW-1015">Disulfide bond</keyword>
<keyword evidence="2" id="KW-0964">Secreted</keyword>
<keyword evidence="4" id="KW-0325">Glycoprotein</keyword>
<evidence type="ECO:0000313" key="5">
    <source>
        <dbReference type="EMBL" id="CAH1796214.1"/>
    </source>
</evidence>
<dbReference type="Proteomes" id="UP000749559">
    <property type="component" value="Unassembled WGS sequence"/>
</dbReference>
<dbReference type="SUPFAM" id="SSF56496">
    <property type="entry name" value="Fibrinogen C-terminal domain-like"/>
    <property type="match status" value="1"/>
</dbReference>
<dbReference type="PANTHER" id="PTHR47221">
    <property type="entry name" value="FIBRINOGEN ALPHA CHAIN"/>
    <property type="match status" value="1"/>
</dbReference>
<dbReference type="SMART" id="SM00186">
    <property type="entry name" value="FBG"/>
    <property type="match status" value="1"/>
</dbReference>
<accession>A0A8J1XUC0</accession>
<dbReference type="GO" id="GO:0005201">
    <property type="term" value="F:extracellular matrix structural constituent"/>
    <property type="evidence" value="ECO:0007669"/>
    <property type="project" value="TreeGrafter"/>
</dbReference>
<keyword evidence="6" id="KW-1185">Reference proteome</keyword>
<dbReference type="Gene3D" id="3.90.215.10">
    <property type="entry name" value="Gamma Fibrinogen, chain A, domain 1"/>
    <property type="match status" value="1"/>
</dbReference>
<dbReference type="PANTHER" id="PTHR47221:SF5">
    <property type="entry name" value="FIBRINOGEN C-TERMINAL DOMAIN-CONTAINING PROTEIN"/>
    <property type="match status" value="1"/>
</dbReference>
<dbReference type="InterPro" id="IPR014716">
    <property type="entry name" value="Fibrinogen_a/b/g_C_1"/>
</dbReference>
<dbReference type="Pfam" id="PF00147">
    <property type="entry name" value="Fibrinogen_C"/>
    <property type="match status" value="1"/>
</dbReference>
<dbReference type="PROSITE" id="PS00514">
    <property type="entry name" value="FIBRINOGEN_C_1"/>
    <property type="match status" value="1"/>
</dbReference>
<proteinExistence type="predicted"/>
<organism evidence="5 6">
    <name type="scientific">Owenia fusiformis</name>
    <name type="common">Polychaete worm</name>
    <dbReference type="NCBI Taxonomy" id="6347"/>
    <lineage>
        <taxon>Eukaryota</taxon>
        <taxon>Metazoa</taxon>
        <taxon>Spiralia</taxon>
        <taxon>Lophotrochozoa</taxon>
        <taxon>Annelida</taxon>
        <taxon>Polychaeta</taxon>
        <taxon>Sedentaria</taxon>
        <taxon>Canalipalpata</taxon>
        <taxon>Sabellida</taxon>
        <taxon>Oweniida</taxon>
        <taxon>Oweniidae</taxon>
        <taxon>Owenia</taxon>
    </lineage>
</organism>
<dbReference type="InterPro" id="IPR037579">
    <property type="entry name" value="FIB_ANG-like"/>
</dbReference>
<dbReference type="OrthoDB" id="7735550at2759"/>
<dbReference type="PROSITE" id="PS51406">
    <property type="entry name" value="FIBRINOGEN_C_2"/>
    <property type="match status" value="1"/>
</dbReference>
<dbReference type="CDD" id="cd00087">
    <property type="entry name" value="FReD"/>
    <property type="match status" value="1"/>
</dbReference>
<dbReference type="GO" id="GO:0005577">
    <property type="term" value="C:fibrinogen complex"/>
    <property type="evidence" value="ECO:0007669"/>
    <property type="project" value="TreeGrafter"/>
</dbReference>
<comment type="subcellular location">
    <subcellularLocation>
        <location evidence="1">Secreted</location>
    </subcellularLocation>
</comment>
<gene>
    <name evidence="5" type="ORF">OFUS_LOCUS20648</name>
</gene>
<dbReference type="InterPro" id="IPR036056">
    <property type="entry name" value="Fibrinogen-like_C"/>
</dbReference>
<name>A0A8J1XUC0_OWEFU</name>
<dbReference type="FunFam" id="3.90.215.10:FF:000001">
    <property type="entry name" value="Tenascin isoform 1"/>
    <property type="match status" value="1"/>
</dbReference>
<protein>
    <submittedName>
        <fullName evidence="5">Uncharacterized protein</fullName>
    </submittedName>
</protein>
<sequence length="479" mass="55624">MEGGVRNIKGDAHKLKQNHREMKKGLEKFKKKFETTERLASSLKNALSDLRSEWIQIKREVQDSRSESMQLKYGQNDIISEAASLNTRIESTEQDSKTLKDTQNELNTNINALKRKVEEIKGDNVILKNSQSNTRYEHEEIKKKLAQMDSDSTAMLHDVRYLKEVTNKLKRQFLTIVESGKNTSTSQITIENLLKKIGTYQFEKDSNDLNEQNEKIDIGSDDDVPMLNILGGGKVRLRNPKNEHVEIKEPPERNQQKTRAIPKDCHDLYKNGFEVSGVYRIMPKGTAMLDDVYCQYVNNTGWTVIQRRVDGVTSFNNGWIEYKYGFGNLYSDFWLGNEKLHHLTNQRDYTLRVDMWDWEGNQAYAEYHTMKISSEKEKYTLNVTGYSGNAGDSLTFHEGMAFSTQDYDNDRHVKNCAADNKGGWWFHSCFSSHLNGVYQKRWYSENGRSFADGIVWYTLKHDEFYSLKKVEMKLRPNSN</sequence>
<comment type="caution">
    <text evidence="5">The sequence shown here is derived from an EMBL/GenBank/DDBJ whole genome shotgun (WGS) entry which is preliminary data.</text>
</comment>
<dbReference type="GO" id="GO:0034116">
    <property type="term" value="P:positive regulation of heterotypic cell-cell adhesion"/>
    <property type="evidence" value="ECO:0007669"/>
    <property type="project" value="TreeGrafter"/>
</dbReference>